<accession>A0A420EPJ1</accession>
<proteinExistence type="predicted"/>
<dbReference type="RefSeq" id="WP_120323789.1">
    <property type="nucleotide sequence ID" value="NZ_RAPF01000002.1"/>
</dbReference>
<dbReference type="OrthoDB" id="7707694at2"/>
<dbReference type="InterPro" id="IPR037401">
    <property type="entry name" value="SnoaL-like"/>
</dbReference>
<reference evidence="2 3" key="1">
    <citation type="submission" date="2018-09" db="EMBL/GenBank/DDBJ databases">
        <title>Altererythrobacter spongiae sp. nov., isolated from a marine sponge.</title>
        <authorList>
            <person name="Zhuang L."/>
            <person name="Luo L."/>
        </authorList>
    </citation>
    <scope>NUCLEOTIDE SEQUENCE [LARGE SCALE GENOMIC DNA]</scope>
    <source>
        <strain evidence="2 3">HN-Y73</strain>
    </source>
</reference>
<dbReference type="Pfam" id="PF12680">
    <property type="entry name" value="SnoaL_2"/>
    <property type="match status" value="1"/>
</dbReference>
<comment type="caution">
    <text evidence="2">The sequence shown here is derived from an EMBL/GenBank/DDBJ whole genome shotgun (WGS) entry which is preliminary data.</text>
</comment>
<dbReference type="PANTHER" id="PTHR41252:SF1">
    <property type="entry name" value="BLR2505 PROTEIN"/>
    <property type="match status" value="1"/>
</dbReference>
<keyword evidence="3" id="KW-1185">Reference proteome</keyword>
<dbReference type="EMBL" id="RAPF01000002">
    <property type="protein sequence ID" value="RKF22593.1"/>
    <property type="molecule type" value="Genomic_DNA"/>
</dbReference>
<feature type="domain" description="SnoaL-like" evidence="1">
    <location>
        <begin position="9"/>
        <end position="117"/>
    </location>
</feature>
<organism evidence="2 3">
    <name type="scientific">Altericroceibacterium spongiae</name>
    <dbReference type="NCBI Taxonomy" id="2320269"/>
    <lineage>
        <taxon>Bacteria</taxon>
        <taxon>Pseudomonadati</taxon>
        <taxon>Pseudomonadota</taxon>
        <taxon>Alphaproteobacteria</taxon>
        <taxon>Sphingomonadales</taxon>
        <taxon>Erythrobacteraceae</taxon>
        <taxon>Altericroceibacterium</taxon>
    </lineage>
</organism>
<evidence type="ECO:0000259" key="1">
    <source>
        <dbReference type="Pfam" id="PF12680"/>
    </source>
</evidence>
<protein>
    <submittedName>
        <fullName evidence="2">Nuclear transport factor 2 family protein</fullName>
    </submittedName>
</protein>
<dbReference type="PANTHER" id="PTHR41252">
    <property type="entry name" value="BLR2505 PROTEIN"/>
    <property type="match status" value="1"/>
</dbReference>
<evidence type="ECO:0000313" key="2">
    <source>
        <dbReference type="EMBL" id="RKF22593.1"/>
    </source>
</evidence>
<dbReference type="Proteomes" id="UP000284395">
    <property type="component" value="Unassembled WGS sequence"/>
</dbReference>
<gene>
    <name evidence="2" type="ORF">D6851_05075</name>
</gene>
<name>A0A420EPJ1_9SPHN</name>
<dbReference type="AlphaFoldDB" id="A0A420EPJ1"/>
<dbReference type="Gene3D" id="3.10.450.50">
    <property type="match status" value="1"/>
</dbReference>
<sequence length="146" mass="16585">MKNFAAKLQAAYEAWGESGGRTPDRFMALVTPEIELHSVVDTSLPHVSTAGPYYGKAGIFHYFAKMAEKWEMIEMHTRNIIVGQSSVVWYGHSSWRNLQTLRRYESPKIQIWNVEKDRGLASSVFMMLDTYSFADAMGMLPSPENS</sequence>
<dbReference type="InterPro" id="IPR032710">
    <property type="entry name" value="NTF2-like_dom_sf"/>
</dbReference>
<dbReference type="SUPFAM" id="SSF54427">
    <property type="entry name" value="NTF2-like"/>
    <property type="match status" value="1"/>
</dbReference>
<evidence type="ECO:0000313" key="3">
    <source>
        <dbReference type="Proteomes" id="UP000284395"/>
    </source>
</evidence>